<dbReference type="CDD" id="cd03025">
    <property type="entry name" value="DsbA_FrnE_like"/>
    <property type="match status" value="1"/>
</dbReference>
<evidence type="ECO:0000313" key="3">
    <source>
        <dbReference type="Proteomes" id="UP001410394"/>
    </source>
</evidence>
<dbReference type="RefSeq" id="WP_345919554.1">
    <property type="nucleotide sequence ID" value="NZ_JBDIVE010000004.1"/>
</dbReference>
<proteinExistence type="predicted"/>
<sequence length="232" mass="25654">MFRHPVRATVVPDQARYEAMHASLHYIFDPLCGWCYGAGPMLRESLAVLGDELHLRFHPGLLYAQPTALDKEQRAQLSLADQRIQTSSGLDFGEAYKARVRDADQLVFDSTLPAAAVLAAERCIVSGGLDMLETIQNAHFQAGLDVCQREPLERFARGMDILPTHFKAALDAELTNLGNAAKRARAMLQASGAQGLPNFILEHGRRMIRIDHNRTGYSAVQFAAMIRTTATH</sequence>
<dbReference type="Gene3D" id="3.40.30.10">
    <property type="entry name" value="Glutaredoxin"/>
    <property type="match status" value="1"/>
</dbReference>
<comment type="caution">
    <text evidence="2">The sequence shown here is derived from an EMBL/GenBank/DDBJ whole genome shotgun (WGS) entry which is preliminary data.</text>
</comment>
<evidence type="ECO:0000259" key="1">
    <source>
        <dbReference type="Pfam" id="PF01323"/>
    </source>
</evidence>
<dbReference type="Pfam" id="PF01323">
    <property type="entry name" value="DSBA"/>
    <property type="match status" value="1"/>
</dbReference>
<dbReference type="InterPro" id="IPR036249">
    <property type="entry name" value="Thioredoxin-like_sf"/>
</dbReference>
<accession>A0ABU9YYI8</accession>
<dbReference type="Proteomes" id="UP001410394">
    <property type="component" value="Unassembled WGS sequence"/>
</dbReference>
<organism evidence="2 3">
    <name type="scientific">Uliginosibacterium sediminicola</name>
    <dbReference type="NCBI Taxonomy" id="2024550"/>
    <lineage>
        <taxon>Bacteria</taxon>
        <taxon>Pseudomonadati</taxon>
        <taxon>Pseudomonadota</taxon>
        <taxon>Betaproteobacteria</taxon>
        <taxon>Rhodocyclales</taxon>
        <taxon>Zoogloeaceae</taxon>
        <taxon>Uliginosibacterium</taxon>
    </lineage>
</organism>
<evidence type="ECO:0000313" key="2">
    <source>
        <dbReference type="EMBL" id="MEN3068785.1"/>
    </source>
</evidence>
<dbReference type="EMBL" id="JBDIVE010000004">
    <property type="protein sequence ID" value="MEN3068785.1"/>
    <property type="molecule type" value="Genomic_DNA"/>
</dbReference>
<feature type="domain" description="DSBA-like thioredoxin" evidence="1">
    <location>
        <begin position="28"/>
        <end position="203"/>
    </location>
</feature>
<protein>
    <submittedName>
        <fullName evidence="2">DsbA family protein</fullName>
    </submittedName>
</protein>
<dbReference type="SUPFAM" id="SSF52833">
    <property type="entry name" value="Thioredoxin-like"/>
    <property type="match status" value="1"/>
</dbReference>
<name>A0ABU9YYI8_9RHOO</name>
<dbReference type="InterPro" id="IPR001853">
    <property type="entry name" value="DSBA-like_thioredoxin_dom"/>
</dbReference>
<keyword evidence="3" id="KW-1185">Reference proteome</keyword>
<reference evidence="2 3" key="1">
    <citation type="journal article" date="2018" name="Int. J. Syst. Evol. Microbiol.">
        <title>Uliginosibacterium sediminicola sp. nov., isolated from freshwater sediment.</title>
        <authorList>
            <person name="Hwang W.M."/>
            <person name="Kim S.M."/>
            <person name="Kang K."/>
            <person name="Ahn T.Y."/>
        </authorList>
    </citation>
    <scope>NUCLEOTIDE SEQUENCE [LARGE SCALE GENOMIC DNA]</scope>
    <source>
        <strain evidence="2 3">M1-21</strain>
    </source>
</reference>
<gene>
    <name evidence="2" type="ORF">ABDB84_09865</name>
</gene>